<dbReference type="OrthoDB" id="5231586at2759"/>
<reference evidence="2 3" key="1">
    <citation type="submission" date="2019-03" db="EMBL/GenBank/DDBJ databases">
        <title>Single cell metagenomics reveals metabolic interactions within the superorganism composed of flagellate Streblomastix strix and complex community of Bacteroidetes bacteria on its surface.</title>
        <authorList>
            <person name="Treitli S.C."/>
            <person name="Kolisko M."/>
            <person name="Husnik F."/>
            <person name="Keeling P."/>
            <person name="Hampl V."/>
        </authorList>
    </citation>
    <scope>NUCLEOTIDE SEQUENCE [LARGE SCALE GENOMIC DNA]</scope>
    <source>
        <strain evidence="2">ST1C</strain>
    </source>
</reference>
<dbReference type="InterPro" id="IPR050863">
    <property type="entry name" value="CenT-Element_Derived"/>
</dbReference>
<organism evidence="2 3">
    <name type="scientific">Streblomastix strix</name>
    <dbReference type="NCBI Taxonomy" id="222440"/>
    <lineage>
        <taxon>Eukaryota</taxon>
        <taxon>Metamonada</taxon>
        <taxon>Preaxostyla</taxon>
        <taxon>Oxymonadida</taxon>
        <taxon>Streblomastigidae</taxon>
        <taxon>Streblomastix</taxon>
    </lineage>
</organism>
<evidence type="ECO:0000313" key="2">
    <source>
        <dbReference type="EMBL" id="KAA6384419.1"/>
    </source>
</evidence>
<dbReference type="Proteomes" id="UP000324800">
    <property type="component" value="Unassembled WGS sequence"/>
</dbReference>
<dbReference type="PANTHER" id="PTHR19303">
    <property type="entry name" value="TRANSPOSON"/>
    <property type="match status" value="1"/>
</dbReference>
<dbReference type="GO" id="GO:0005634">
    <property type="term" value="C:nucleus"/>
    <property type="evidence" value="ECO:0007669"/>
    <property type="project" value="TreeGrafter"/>
</dbReference>
<dbReference type="InterPro" id="IPR004875">
    <property type="entry name" value="DDE_SF_endonuclease_dom"/>
</dbReference>
<comment type="caution">
    <text evidence="2">The sequence shown here is derived from an EMBL/GenBank/DDBJ whole genome shotgun (WGS) entry which is preliminary data.</text>
</comment>
<feature type="domain" description="DDE-1" evidence="1">
    <location>
        <begin position="234"/>
        <end position="379"/>
    </location>
</feature>
<name>A0A5J4VPZ9_9EUKA</name>
<proteinExistence type="predicted"/>
<dbReference type="EMBL" id="SNRW01005770">
    <property type="protein sequence ID" value="KAA6384419.1"/>
    <property type="molecule type" value="Genomic_DNA"/>
</dbReference>
<dbReference type="PANTHER" id="PTHR19303:SF74">
    <property type="entry name" value="POGO TRANSPOSABLE ELEMENT WITH KRAB DOMAIN"/>
    <property type="match status" value="1"/>
</dbReference>
<dbReference type="Pfam" id="PF03184">
    <property type="entry name" value="DDE_1"/>
    <property type="match status" value="1"/>
</dbReference>
<protein>
    <recommendedName>
        <fullName evidence="1">DDE-1 domain-containing protein</fullName>
    </recommendedName>
</protein>
<accession>A0A5J4VPZ9</accession>
<dbReference type="Gene3D" id="3.30.420.10">
    <property type="entry name" value="Ribonuclease H-like superfamily/Ribonuclease H"/>
    <property type="match status" value="1"/>
</dbReference>
<dbReference type="InterPro" id="IPR036397">
    <property type="entry name" value="RNaseH_sf"/>
</dbReference>
<sequence>MAIERSMLSIEQIKDELTQIYNYHIAVRICVKLGLHPVFSFKSQLLAIWDELNACNDITVSLRMCEPLFRIKKSRINEIIHKRNKIQRDIPNRRKFDDPQEAVMLEEIIERFNNGTPFTHSSFILYVYNEYHAVVGCSFVDSFLRRHDDIVDQRWCKPREYGRMEVKREDVDRYKAEVNQYVVGKPTCCILAIDESGCQDWPDVKPQMMLVPVNITAAQLNYKVKRNGHLHTVMPAITLCGDTLPPLVVTKRLTLDYEVHATGLREGEDVVIVHGPKGYVNGSIMSNWITDQAIPYVDCLRPEQLGMEDEAILLMDNLRAHRTEEVIEKLRNAKIRPIFIPPHSSHALQAEDLLTFSVLKGVLRKANCESLAGTQAEIIQRVVAATEEATTPSRNRAAFKRIGLVSQLVDGRLVAVLDEVEWNKRMSELFPADAAEN</sequence>
<evidence type="ECO:0000259" key="1">
    <source>
        <dbReference type="Pfam" id="PF03184"/>
    </source>
</evidence>
<dbReference type="GO" id="GO:0003677">
    <property type="term" value="F:DNA binding"/>
    <property type="evidence" value="ECO:0007669"/>
    <property type="project" value="TreeGrafter"/>
</dbReference>
<dbReference type="AlphaFoldDB" id="A0A5J4VPZ9"/>
<evidence type="ECO:0000313" key="3">
    <source>
        <dbReference type="Proteomes" id="UP000324800"/>
    </source>
</evidence>
<gene>
    <name evidence="2" type="ORF">EZS28_020054</name>
</gene>